<dbReference type="AlphaFoldDB" id="D3B0M6"/>
<evidence type="ECO:0000313" key="3">
    <source>
        <dbReference type="Proteomes" id="UP000001396"/>
    </source>
</evidence>
<accession>D3B0M6</accession>
<dbReference type="InParanoid" id="D3B0M6"/>
<reference evidence="2 3" key="1">
    <citation type="journal article" date="2011" name="Genome Res.">
        <title>Phylogeny-wide analysis of social amoeba genomes highlights ancient origins for complex intercellular communication.</title>
        <authorList>
            <person name="Heidel A.J."/>
            <person name="Lawal H.M."/>
            <person name="Felder M."/>
            <person name="Schilde C."/>
            <person name="Helps N.R."/>
            <person name="Tunggal B."/>
            <person name="Rivero F."/>
            <person name="John U."/>
            <person name="Schleicher M."/>
            <person name="Eichinger L."/>
            <person name="Platzer M."/>
            <person name="Noegel A.A."/>
            <person name="Schaap P."/>
            <person name="Gloeckner G."/>
        </authorList>
    </citation>
    <scope>NUCLEOTIDE SEQUENCE [LARGE SCALE GENOMIC DNA]</scope>
    <source>
        <strain evidence="3">ATCC 26659 / Pp 5 / PN500</strain>
    </source>
</reference>
<protein>
    <submittedName>
        <fullName evidence="2">Uncharacterized protein</fullName>
    </submittedName>
</protein>
<name>D3B0M6_HETP5</name>
<dbReference type="Proteomes" id="UP000001396">
    <property type="component" value="Unassembled WGS sequence"/>
</dbReference>
<sequence length="88" mass="9775">MIQYPTNQQSYEHSGGASPIQSSQPYQQNYLSKELSEENNNHNFFPFDSLVKITTDPFSKGIESGGAGNIPIYLNKPLFGGRTAALEY</sequence>
<evidence type="ECO:0000256" key="1">
    <source>
        <dbReference type="SAM" id="MobiDB-lite"/>
    </source>
</evidence>
<keyword evidence="3" id="KW-1185">Reference proteome</keyword>
<dbReference type="GeneID" id="31357370"/>
<feature type="compositionally biased region" description="Polar residues" evidence="1">
    <location>
        <begin position="1"/>
        <end position="12"/>
    </location>
</feature>
<dbReference type="RefSeq" id="XP_020436961.1">
    <property type="nucleotide sequence ID" value="XM_020572844.1"/>
</dbReference>
<gene>
    <name evidence="2" type="ORF">PPL_01843</name>
</gene>
<evidence type="ECO:0000313" key="2">
    <source>
        <dbReference type="EMBL" id="EFA84850.1"/>
    </source>
</evidence>
<proteinExistence type="predicted"/>
<organism evidence="2 3">
    <name type="scientific">Heterostelium pallidum (strain ATCC 26659 / Pp 5 / PN500)</name>
    <name type="common">Cellular slime mold</name>
    <name type="synonym">Polysphondylium pallidum</name>
    <dbReference type="NCBI Taxonomy" id="670386"/>
    <lineage>
        <taxon>Eukaryota</taxon>
        <taxon>Amoebozoa</taxon>
        <taxon>Evosea</taxon>
        <taxon>Eumycetozoa</taxon>
        <taxon>Dictyostelia</taxon>
        <taxon>Acytosteliales</taxon>
        <taxon>Acytosteliaceae</taxon>
        <taxon>Heterostelium</taxon>
    </lineage>
</organism>
<feature type="region of interest" description="Disordered" evidence="1">
    <location>
        <begin position="1"/>
        <end position="27"/>
    </location>
</feature>
<comment type="caution">
    <text evidence="2">The sequence shown here is derived from an EMBL/GenBank/DDBJ whole genome shotgun (WGS) entry which is preliminary data.</text>
</comment>
<dbReference type="EMBL" id="ADBJ01000008">
    <property type="protein sequence ID" value="EFA84850.1"/>
    <property type="molecule type" value="Genomic_DNA"/>
</dbReference>